<evidence type="ECO:0000256" key="8">
    <source>
        <dbReference type="SAM" id="MobiDB-lite"/>
    </source>
</evidence>
<evidence type="ECO:0000313" key="10">
    <source>
        <dbReference type="EMBL" id="MBP2066396.1"/>
    </source>
</evidence>
<dbReference type="Pfam" id="PF00067">
    <property type="entry name" value="p450"/>
    <property type="match status" value="1"/>
</dbReference>
<evidence type="ECO:0000256" key="5">
    <source>
        <dbReference type="ARBA" id="ARBA00023004"/>
    </source>
</evidence>
<dbReference type="PANTHER" id="PTHR46696">
    <property type="entry name" value="P450, PUTATIVE (EUROFUNG)-RELATED"/>
    <property type="match status" value="1"/>
</dbReference>
<evidence type="ECO:0000256" key="6">
    <source>
        <dbReference type="ARBA" id="ARBA00023033"/>
    </source>
</evidence>
<dbReference type="CDD" id="cd11030">
    <property type="entry name" value="CYP105-like"/>
    <property type="match status" value="1"/>
</dbReference>
<name>A0A060ZD48_9ACTN</name>
<dbReference type="EMBL" id="JAGGLR010000024">
    <property type="protein sequence ID" value="MBP2066396.1"/>
    <property type="molecule type" value="Genomic_DNA"/>
</dbReference>
<dbReference type="InterPro" id="IPR002397">
    <property type="entry name" value="Cyt_P450_B"/>
</dbReference>
<dbReference type="GO" id="GO:0004497">
    <property type="term" value="F:monooxygenase activity"/>
    <property type="evidence" value="ECO:0007669"/>
    <property type="project" value="UniProtKB-KW"/>
</dbReference>
<dbReference type="GO" id="GO:0005506">
    <property type="term" value="F:iron ion binding"/>
    <property type="evidence" value="ECO:0007669"/>
    <property type="project" value="InterPro"/>
</dbReference>
<protein>
    <submittedName>
        <fullName evidence="9">Cytochrome P450</fullName>
    </submittedName>
</protein>
<keyword evidence="3 7" id="KW-0479">Metal-binding</keyword>
<reference evidence="10 11" key="2">
    <citation type="submission" date="2021-03" db="EMBL/GenBank/DDBJ databases">
        <title>Genomic Encyclopedia of Type Strains, Phase IV (KMG-IV): sequencing the most valuable type-strain genomes for metagenomic binning, comparative biology and taxonomic classification.</title>
        <authorList>
            <person name="Goeker M."/>
        </authorList>
    </citation>
    <scope>NUCLEOTIDE SEQUENCE [LARGE SCALE GENOMIC DNA]</scope>
    <source>
        <strain evidence="10 11">DSM 41954</strain>
    </source>
</reference>
<accession>A0A060ZD48</accession>
<feature type="region of interest" description="Disordered" evidence="8">
    <location>
        <begin position="81"/>
        <end position="101"/>
    </location>
</feature>
<evidence type="ECO:0000313" key="9">
    <source>
        <dbReference type="EMBL" id="CDR02749.1"/>
    </source>
</evidence>
<dbReference type="PRINTS" id="PR00359">
    <property type="entry name" value="BP450"/>
</dbReference>
<evidence type="ECO:0000256" key="7">
    <source>
        <dbReference type="RuleBase" id="RU000461"/>
    </source>
</evidence>
<evidence type="ECO:0000256" key="1">
    <source>
        <dbReference type="ARBA" id="ARBA00010617"/>
    </source>
</evidence>
<dbReference type="GO" id="GO:0020037">
    <property type="term" value="F:heme binding"/>
    <property type="evidence" value="ECO:0007669"/>
    <property type="project" value="InterPro"/>
</dbReference>
<dbReference type="PRINTS" id="PR00385">
    <property type="entry name" value="P450"/>
</dbReference>
<evidence type="ECO:0000256" key="2">
    <source>
        <dbReference type="ARBA" id="ARBA00022617"/>
    </source>
</evidence>
<gene>
    <name evidence="10" type="ORF">J2Z30_007445</name>
    <name evidence="9" type="ORF">SIRAN900</name>
</gene>
<dbReference type="SUPFAM" id="SSF48264">
    <property type="entry name" value="Cytochrome P450"/>
    <property type="match status" value="1"/>
</dbReference>
<dbReference type="InterPro" id="IPR017972">
    <property type="entry name" value="Cyt_P450_CS"/>
</dbReference>
<reference evidence="9" key="1">
    <citation type="submission" date="2014-05" db="EMBL/GenBank/DDBJ databases">
        <authorList>
            <person name="Horn Fabian"/>
        </authorList>
    </citation>
    <scope>NUCLEOTIDE SEQUENCE</scope>
</reference>
<keyword evidence="11" id="KW-1185">Reference proteome</keyword>
<dbReference type="HOGENOM" id="CLU_033716_1_1_11"/>
<dbReference type="AlphaFoldDB" id="A0A060ZD48"/>
<dbReference type="Proteomes" id="UP000756710">
    <property type="component" value="Unassembled WGS sequence"/>
</dbReference>
<dbReference type="InterPro" id="IPR036396">
    <property type="entry name" value="Cyt_P450_sf"/>
</dbReference>
<keyword evidence="6 7" id="KW-0503">Monooxygenase</keyword>
<organism evidence="9">
    <name type="scientific">Streptomyces iranensis</name>
    <dbReference type="NCBI Taxonomy" id="576784"/>
    <lineage>
        <taxon>Bacteria</taxon>
        <taxon>Bacillati</taxon>
        <taxon>Actinomycetota</taxon>
        <taxon>Actinomycetes</taxon>
        <taxon>Kitasatosporales</taxon>
        <taxon>Streptomycetaceae</taxon>
        <taxon>Streptomyces</taxon>
        <taxon>Streptomyces violaceusniger group</taxon>
    </lineage>
</organism>
<dbReference type="RefSeq" id="WP_044567283.1">
    <property type="nucleotide sequence ID" value="NZ_BAABDR010000053.1"/>
</dbReference>
<evidence type="ECO:0000256" key="4">
    <source>
        <dbReference type="ARBA" id="ARBA00023002"/>
    </source>
</evidence>
<comment type="similarity">
    <text evidence="1 7">Belongs to the cytochrome P450 family.</text>
</comment>
<dbReference type="GO" id="GO:0016705">
    <property type="term" value="F:oxidoreductase activity, acting on paired donors, with incorporation or reduction of molecular oxygen"/>
    <property type="evidence" value="ECO:0007669"/>
    <property type="project" value="InterPro"/>
</dbReference>
<evidence type="ECO:0000313" key="11">
    <source>
        <dbReference type="Proteomes" id="UP000756710"/>
    </source>
</evidence>
<keyword evidence="4 7" id="KW-0560">Oxidoreductase</keyword>
<sequence>MKATPRNTNLQRPIPPEIFERNGCPFDPPAAMKALHDRGPVTRIDLLNGAHAWIVSGYEEVRAVLGDARFSSDRLRYPSTLSMSPEEVADRQAQPGGQCPAAPQERKDGMFIFMDAPQHPRLRRLLSGQFTVKRMKHLEDHVRELAVQLIDVMRADGTQADLVKDFALPLPSLVICELLGVDYADRTEFHHRTAIALDLSRPSEERRQASGELRQFMARLVGAKRRHPGDDIISGLIHDDYDPPLTDRQLVDIATTLLSAGHETTANMLALSAFALLENPDQLARVCDDPTVLDNGVEELLRYLSVFHNGPTRFATEDLTVGDVTIPAGDTVVMAVPVANRNEQRWPEPDRLDLTRPRTSHLAFGHGAHLCLGQQLARVELRTGLAELITRLPGLRLTTPAGEIPLREQMVVYGVHSLPVAWN</sequence>
<dbReference type="Gene3D" id="1.10.630.10">
    <property type="entry name" value="Cytochrome P450"/>
    <property type="match status" value="1"/>
</dbReference>
<keyword evidence="5 7" id="KW-0408">Iron</keyword>
<dbReference type="PANTHER" id="PTHR46696:SF1">
    <property type="entry name" value="CYTOCHROME P450 YJIB-RELATED"/>
    <property type="match status" value="1"/>
</dbReference>
<dbReference type="FunFam" id="1.10.630.10:FF:000018">
    <property type="entry name" value="Cytochrome P450 monooxygenase"/>
    <property type="match status" value="1"/>
</dbReference>
<dbReference type="InterPro" id="IPR001128">
    <property type="entry name" value="Cyt_P450"/>
</dbReference>
<evidence type="ECO:0000256" key="3">
    <source>
        <dbReference type="ARBA" id="ARBA00022723"/>
    </source>
</evidence>
<dbReference type="PROSITE" id="PS00086">
    <property type="entry name" value="CYTOCHROME_P450"/>
    <property type="match status" value="1"/>
</dbReference>
<keyword evidence="2 7" id="KW-0349">Heme</keyword>
<dbReference type="EMBL" id="LK022848">
    <property type="protein sequence ID" value="CDR02749.1"/>
    <property type="molecule type" value="Genomic_DNA"/>
</dbReference>
<proteinExistence type="inferred from homology"/>